<proteinExistence type="inferred from homology"/>
<sequence>MNSALSDNITNNNASWCRIYQPRPLAKQRFICLPHAGGCASFFKRWPITLPSSIELVAIQYPGREERLAEPLINNMDELINGLIEALIQQRLLDKPYLLFGHSMGGYVVYELCLALRARNLPNPYQLVISASEAPSHKNSSNLHLETDEILLDEIEKLNGMPFSLATHPELAQMLLPIIRNDYQLIESWQPKINPHPFDIPISIFVALQDTELTEAQALAWEKQTTQHFHCEHFQGNHFYLIKEQAKVIQALVKIAKQQMRAHYQSMITP</sequence>
<dbReference type="PANTHER" id="PTHR11487:SF0">
    <property type="entry name" value="S-ACYL FATTY ACID SYNTHASE THIOESTERASE, MEDIUM CHAIN"/>
    <property type="match status" value="1"/>
</dbReference>
<dbReference type="InterPro" id="IPR012223">
    <property type="entry name" value="TEII"/>
</dbReference>
<dbReference type="GO" id="GO:0008610">
    <property type="term" value="P:lipid biosynthetic process"/>
    <property type="evidence" value="ECO:0007669"/>
    <property type="project" value="TreeGrafter"/>
</dbReference>
<dbReference type="AlphaFoldDB" id="A0A556SUP8"/>
<feature type="domain" description="Thioesterase" evidence="2">
    <location>
        <begin position="30"/>
        <end position="251"/>
    </location>
</feature>
<dbReference type="SUPFAM" id="SSF53474">
    <property type="entry name" value="alpha/beta-Hydrolases"/>
    <property type="match status" value="1"/>
</dbReference>
<dbReference type="PANTHER" id="PTHR11487">
    <property type="entry name" value="THIOESTERASE"/>
    <property type="match status" value="1"/>
</dbReference>
<evidence type="ECO:0000259" key="2">
    <source>
        <dbReference type="Pfam" id="PF00975"/>
    </source>
</evidence>
<comment type="similarity">
    <text evidence="1">Belongs to the thioesterase family.</text>
</comment>
<evidence type="ECO:0000313" key="3">
    <source>
        <dbReference type="EMBL" id="TSK04853.1"/>
    </source>
</evidence>
<protein>
    <submittedName>
        <fullName evidence="3">Thioesterase</fullName>
    </submittedName>
</protein>
<comment type="caution">
    <text evidence="3">The sequence shown here is derived from an EMBL/GenBank/DDBJ whole genome shotgun (WGS) entry which is preliminary data.</text>
</comment>
<dbReference type="EMBL" id="VMHM01000003">
    <property type="protein sequence ID" value="TSK04853.1"/>
    <property type="molecule type" value="Genomic_DNA"/>
</dbReference>
<organism evidence="3 4">
    <name type="scientific">Gilliamella apicola</name>
    <dbReference type="NCBI Taxonomy" id="1196095"/>
    <lineage>
        <taxon>Bacteria</taxon>
        <taxon>Pseudomonadati</taxon>
        <taxon>Pseudomonadota</taxon>
        <taxon>Gammaproteobacteria</taxon>
        <taxon>Orbales</taxon>
        <taxon>Orbaceae</taxon>
        <taxon>Gilliamella</taxon>
    </lineage>
</organism>
<dbReference type="InterPro" id="IPR029058">
    <property type="entry name" value="AB_hydrolase_fold"/>
</dbReference>
<dbReference type="Gene3D" id="3.40.50.1820">
    <property type="entry name" value="alpha/beta hydrolase"/>
    <property type="match status" value="1"/>
</dbReference>
<evidence type="ECO:0000313" key="4">
    <source>
        <dbReference type="Proteomes" id="UP000319483"/>
    </source>
</evidence>
<evidence type="ECO:0000256" key="1">
    <source>
        <dbReference type="ARBA" id="ARBA00007169"/>
    </source>
</evidence>
<name>A0A556SUP8_9GAMM</name>
<dbReference type="Proteomes" id="UP000319483">
    <property type="component" value="Unassembled WGS sequence"/>
</dbReference>
<gene>
    <name evidence="3" type="ORF">FPQ15_03310</name>
</gene>
<dbReference type="Pfam" id="PF00975">
    <property type="entry name" value="Thioesterase"/>
    <property type="match status" value="1"/>
</dbReference>
<reference evidence="3 4" key="1">
    <citation type="submission" date="2019-07" db="EMBL/GenBank/DDBJ databases">
        <title>Gilliamella genomes.</title>
        <authorList>
            <person name="Zheng H."/>
        </authorList>
    </citation>
    <scope>NUCLEOTIDE SEQUENCE [LARGE SCALE GENOMIC DNA]</scope>
    <source>
        <strain evidence="3 4">W8127</strain>
    </source>
</reference>
<accession>A0A556SUP8</accession>
<dbReference type="InterPro" id="IPR001031">
    <property type="entry name" value="Thioesterase"/>
</dbReference>
<dbReference type="RefSeq" id="WP_144091495.1">
    <property type="nucleotide sequence ID" value="NZ_VMHM01000003.1"/>
</dbReference>